<evidence type="ECO:0000313" key="1">
    <source>
        <dbReference type="EMBL" id="CAA2614105.1"/>
    </source>
</evidence>
<proteinExistence type="predicted"/>
<evidence type="ECO:0000313" key="2">
    <source>
        <dbReference type="EMBL" id="CAA7388345.1"/>
    </source>
</evidence>
<gene>
    <name evidence="1" type="ORF">SI7747_01000503</name>
    <name evidence="2" type="ORF">SI8410_01000587</name>
</gene>
<dbReference type="AlphaFoldDB" id="A0A7I8JWY7"/>
<sequence>MGTFGKYVDLIPCTHTTGLDKR</sequence>
<organism evidence="2 3">
    <name type="scientific">Spirodela intermedia</name>
    <name type="common">Intermediate duckweed</name>
    <dbReference type="NCBI Taxonomy" id="51605"/>
    <lineage>
        <taxon>Eukaryota</taxon>
        <taxon>Viridiplantae</taxon>
        <taxon>Streptophyta</taxon>
        <taxon>Embryophyta</taxon>
        <taxon>Tracheophyta</taxon>
        <taxon>Spermatophyta</taxon>
        <taxon>Magnoliopsida</taxon>
        <taxon>Liliopsida</taxon>
        <taxon>Araceae</taxon>
        <taxon>Lemnoideae</taxon>
        <taxon>Spirodela</taxon>
    </lineage>
</organism>
<name>A0A7I8JWY7_SPIIN</name>
<dbReference type="EMBL" id="LR743588">
    <property type="protein sequence ID" value="CAA2614105.1"/>
    <property type="molecule type" value="Genomic_DNA"/>
</dbReference>
<dbReference type="EMBL" id="LR746264">
    <property type="protein sequence ID" value="CAA7388345.1"/>
    <property type="molecule type" value="Genomic_DNA"/>
</dbReference>
<protein>
    <submittedName>
        <fullName evidence="2">Uncharacterized protein</fullName>
    </submittedName>
</protein>
<keyword evidence="3" id="KW-1185">Reference proteome</keyword>
<evidence type="ECO:0000313" key="3">
    <source>
        <dbReference type="Proteomes" id="UP000663760"/>
    </source>
</evidence>
<accession>A0A7I8JWY7</accession>
<reference evidence="2" key="1">
    <citation type="submission" date="2020-02" db="EMBL/GenBank/DDBJ databases">
        <authorList>
            <person name="Scholz U."/>
            <person name="Mascher M."/>
            <person name="Fiebig A."/>
        </authorList>
    </citation>
    <scope>NUCLEOTIDE SEQUENCE</scope>
</reference>
<dbReference type="Proteomes" id="UP000663760">
    <property type="component" value="Chromosome 1"/>
</dbReference>